<evidence type="ECO:0000313" key="2">
    <source>
        <dbReference type="EMBL" id="CAK0854929.1"/>
    </source>
</evidence>
<organism evidence="2 3">
    <name type="scientific">Prorocentrum cordatum</name>
    <dbReference type="NCBI Taxonomy" id="2364126"/>
    <lineage>
        <taxon>Eukaryota</taxon>
        <taxon>Sar</taxon>
        <taxon>Alveolata</taxon>
        <taxon>Dinophyceae</taxon>
        <taxon>Prorocentrales</taxon>
        <taxon>Prorocentraceae</taxon>
        <taxon>Prorocentrum</taxon>
    </lineage>
</organism>
<sequence length="122" mass="13503">MQNTISAGGSGNSLQEVRKATLRAADFGFMSGLHMQKNGMVSRRMAALGGSSTSRIIMGWCVICLFASVRPNFRTMGNVRRTPANQLQEVRDQRQLVAPASAQRSNHPRGGWRRSNVWKENV</sequence>
<name>A0ABN9U763_9DINO</name>
<dbReference type="Proteomes" id="UP001189429">
    <property type="component" value="Unassembled WGS sequence"/>
</dbReference>
<evidence type="ECO:0000256" key="1">
    <source>
        <dbReference type="SAM" id="MobiDB-lite"/>
    </source>
</evidence>
<feature type="region of interest" description="Disordered" evidence="1">
    <location>
        <begin position="97"/>
        <end position="122"/>
    </location>
</feature>
<accession>A0ABN9U763</accession>
<gene>
    <name evidence="2" type="ORF">PCOR1329_LOCUS45816</name>
</gene>
<dbReference type="EMBL" id="CAUYUJ010015505">
    <property type="protein sequence ID" value="CAK0854929.1"/>
    <property type="molecule type" value="Genomic_DNA"/>
</dbReference>
<comment type="caution">
    <text evidence="2">The sequence shown here is derived from an EMBL/GenBank/DDBJ whole genome shotgun (WGS) entry which is preliminary data.</text>
</comment>
<reference evidence="2" key="1">
    <citation type="submission" date="2023-10" db="EMBL/GenBank/DDBJ databases">
        <authorList>
            <person name="Chen Y."/>
            <person name="Shah S."/>
            <person name="Dougan E. K."/>
            <person name="Thang M."/>
            <person name="Chan C."/>
        </authorList>
    </citation>
    <scope>NUCLEOTIDE SEQUENCE [LARGE SCALE GENOMIC DNA]</scope>
</reference>
<evidence type="ECO:0000313" key="3">
    <source>
        <dbReference type="Proteomes" id="UP001189429"/>
    </source>
</evidence>
<keyword evidence="3" id="KW-1185">Reference proteome</keyword>
<protein>
    <submittedName>
        <fullName evidence="2">Uncharacterized protein</fullName>
    </submittedName>
</protein>
<proteinExistence type="predicted"/>